<feature type="domain" description="Radical SAM core" evidence="8">
    <location>
        <begin position="10"/>
        <end position="262"/>
    </location>
</feature>
<evidence type="ECO:0000256" key="7">
    <source>
        <dbReference type="SAM" id="MobiDB-lite"/>
    </source>
</evidence>
<dbReference type="Gene3D" id="3.20.20.70">
    <property type="entry name" value="Aldolase class I"/>
    <property type="match status" value="1"/>
</dbReference>
<dbReference type="GO" id="GO:0016491">
    <property type="term" value="F:oxidoreductase activity"/>
    <property type="evidence" value="ECO:0007669"/>
    <property type="project" value="InterPro"/>
</dbReference>
<accession>A0A927KZM7</accession>
<evidence type="ECO:0000313" key="9">
    <source>
        <dbReference type="EMBL" id="MBD9722343.1"/>
    </source>
</evidence>
<feature type="region of interest" description="Disordered" evidence="7">
    <location>
        <begin position="140"/>
        <end position="166"/>
    </location>
</feature>
<dbReference type="SFLD" id="SFLDG01067">
    <property type="entry name" value="SPASM/twitch_domain_containing"/>
    <property type="match status" value="1"/>
</dbReference>
<dbReference type="Pfam" id="PF04055">
    <property type="entry name" value="Radical_SAM"/>
    <property type="match status" value="1"/>
</dbReference>
<dbReference type="GO" id="GO:0051539">
    <property type="term" value="F:4 iron, 4 sulfur cluster binding"/>
    <property type="evidence" value="ECO:0007669"/>
    <property type="project" value="UniProtKB-KW"/>
</dbReference>
<protein>
    <submittedName>
        <fullName evidence="9">FxsB family radical SAM/SPASM domain protein</fullName>
    </submittedName>
</protein>
<dbReference type="PROSITE" id="PS51918">
    <property type="entry name" value="RADICAL_SAM"/>
    <property type="match status" value="1"/>
</dbReference>
<evidence type="ECO:0000256" key="1">
    <source>
        <dbReference type="ARBA" id="ARBA00001966"/>
    </source>
</evidence>
<dbReference type="EMBL" id="JACYXT010000001">
    <property type="protein sequence ID" value="MBD9722343.1"/>
    <property type="molecule type" value="Genomic_DNA"/>
</dbReference>
<evidence type="ECO:0000256" key="5">
    <source>
        <dbReference type="ARBA" id="ARBA00023004"/>
    </source>
</evidence>
<dbReference type="NCBIfam" id="TIGR04269">
    <property type="entry name" value="SAM_SPASM_FxsB"/>
    <property type="match status" value="1"/>
</dbReference>
<evidence type="ECO:0000256" key="2">
    <source>
        <dbReference type="ARBA" id="ARBA00022485"/>
    </source>
</evidence>
<dbReference type="AlphaFoldDB" id="A0A927KZM7"/>
<dbReference type="InterPro" id="IPR023867">
    <property type="entry name" value="Sulphatase_maturase_rSAM"/>
</dbReference>
<dbReference type="PANTHER" id="PTHR43273">
    <property type="entry name" value="ANAEROBIC SULFATASE-MATURATING ENZYME HOMOLOG ASLB-RELATED"/>
    <property type="match status" value="1"/>
</dbReference>
<evidence type="ECO:0000313" key="10">
    <source>
        <dbReference type="Proteomes" id="UP000661025"/>
    </source>
</evidence>
<dbReference type="CDD" id="cd01335">
    <property type="entry name" value="Radical_SAM"/>
    <property type="match status" value="1"/>
</dbReference>
<keyword evidence="6" id="KW-0411">Iron-sulfur</keyword>
<dbReference type="InterPro" id="IPR000385">
    <property type="entry name" value="MoaA_NifB_PqqE_Fe-S-bd_CS"/>
</dbReference>
<evidence type="ECO:0000256" key="4">
    <source>
        <dbReference type="ARBA" id="ARBA00022723"/>
    </source>
</evidence>
<dbReference type="InterPro" id="IPR007197">
    <property type="entry name" value="rSAM"/>
</dbReference>
<keyword evidence="4" id="KW-0479">Metal-binding</keyword>
<dbReference type="InterPro" id="IPR058240">
    <property type="entry name" value="rSAM_sf"/>
</dbReference>
<proteinExistence type="predicted"/>
<feature type="compositionally biased region" description="Basic residues" evidence="7">
    <location>
        <begin position="144"/>
        <end position="166"/>
    </location>
</feature>
<comment type="caution">
    <text evidence="9">The sequence shown here is derived from an EMBL/GenBank/DDBJ whole genome shotgun (WGS) entry which is preliminary data.</text>
</comment>
<dbReference type="SFLD" id="SFLDG01386">
    <property type="entry name" value="main_SPASM_domain-containing"/>
    <property type="match status" value="1"/>
</dbReference>
<keyword evidence="2" id="KW-0004">4Fe-4S</keyword>
<evidence type="ECO:0000256" key="3">
    <source>
        <dbReference type="ARBA" id="ARBA00022691"/>
    </source>
</evidence>
<dbReference type="Proteomes" id="UP000661025">
    <property type="component" value="Unassembled WGS sequence"/>
</dbReference>
<dbReference type="InterPro" id="IPR013785">
    <property type="entry name" value="Aldolase_TIM"/>
</dbReference>
<gene>
    <name evidence="9" type="ORF">IHE70_03610</name>
</gene>
<comment type="cofactor">
    <cofactor evidence="1">
        <name>[4Fe-4S] cluster</name>
        <dbReference type="ChEBI" id="CHEBI:49883"/>
    </cofactor>
</comment>
<sequence length="426" mass="46425">MTSPRVPQPPVSLRQFILKVHSRCNLDCDYCYVYHSADTSWQAKPRMMDLAVARQVVRRIAEHAVAHRLPDVRVVLHGGEPLLLGAGRLGELLGVFERGLAEAEVPVRFSLQTNGVLLTPDILDVLRRHQVGVSVSLDGTRAGHDRHRRFPGGRGSHGRVRKGRGSHGRVMEGLARLAAPEYRHLYAGLLCTIDLANDPVETYEALLASRPARIDLLLPHGTWETPPPGLADRRRRIPAVPPSADRDATAPTGEHPYADWLRRVFDRWYDAPVRETGIRLFEELMAGVLGGSMRTESVGLAPATLAVIETDGSNEQSDSLKVAYEGAPETGLDVFRHSFDDVLGDPLIRQRQSGADGLGPTCGRCPLVAVCGGGLFAHRYAPGSGFRNPSVYCADLAALILHIRARVRADLAGTPPGLPELDVRGT</sequence>
<evidence type="ECO:0000259" key="8">
    <source>
        <dbReference type="PROSITE" id="PS51918"/>
    </source>
</evidence>
<dbReference type="InterPro" id="IPR026335">
    <property type="entry name" value="rSAM_SPASM_FxsB"/>
</dbReference>
<dbReference type="PROSITE" id="PS01305">
    <property type="entry name" value="MOAA_NIFB_PQQE"/>
    <property type="match status" value="1"/>
</dbReference>
<dbReference type="PANTHER" id="PTHR43273:SF8">
    <property type="entry name" value="RADICAL SAM DOMAIN PROTEIN"/>
    <property type="match status" value="1"/>
</dbReference>
<keyword evidence="5" id="KW-0408">Iron</keyword>
<evidence type="ECO:0000256" key="6">
    <source>
        <dbReference type="ARBA" id="ARBA00023014"/>
    </source>
</evidence>
<organism evidence="9 10">
    <name type="scientific">Streptomyces caniscabiei</name>
    <dbReference type="NCBI Taxonomy" id="2746961"/>
    <lineage>
        <taxon>Bacteria</taxon>
        <taxon>Bacillati</taxon>
        <taxon>Actinomycetota</taxon>
        <taxon>Actinomycetes</taxon>
        <taxon>Kitasatosporales</taxon>
        <taxon>Streptomycetaceae</taxon>
        <taxon>Streptomyces</taxon>
    </lineage>
</organism>
<dbReference type="SFLD" id="SFLDG01072">
    <property type="entry name" value="dehydrogenase_like"/>
    <property type="match status" value="1"/>
</dbReference>
<dbReference type="SUPFAM" id="SSF102114">
    <property type="entry name" value="Radical SAM enzymes"/>
    <property type="match status" value="1"/>
</dbReference>
<dbReference type="GO" id="GO:0046872">
    <property type="term" value="F:metal ion binding"/>
    <property type="evidence" value="ECO:0007669"/>
    <property type="project" value="UniProtKB-KW"/>
</dbReference>
<dbReference type="SFLD" id="SFLDS00029">
    <property type="entry name" value="Radical_SAM"/>
    <property type="match status" value="1"/>
</dbReference>
<reference evidence="9" key="1">
    <citation type="submission" date="2020-09" db="EMBL/GenBank/DDBJ databases">
        <title>Streptomyces canutascabiei sp. nov., which causes potato common scab and is distributed across the world.</title>
        <authorList>
            <person name="Nguyen H.P."/>
            <person name="Weisberg A.J."/>
            <person name="Chang J.H."/>
            <person name="Clarke C.R."/>
        </authorList>
    </citation>
    <scope>NUCLEOTIDE SEQUENCE</scope>
    <source>
        <strain evidence="9">ID-01-6.2a</strain>
    </source>
</reference>
<name>A0A927KZM7_9ACTN</name>
<keyword evidence="3" id="KW-0949">S-adenosyl-L-methionine</keyword>